<dbReference type="PRINTS" id="PR00160">
    <property type="entry name" value="GLUTAREDOXIN"/>
</dbReference>
<feature type="signal peptide" evidence="1">
    <location>
        <begin position="1"/>
        <end position="15"/>
    </location>
</feature>
<dbReference type="InterPro" id="IPR002109">
    <property type="entry name" value="Glutaredoxin"/>
</dbReference>
<dbReference type="PROSITE" id="PS51354">
    <property type="entry name" value="GLUTAREDOXIN_2"/>
    <property type="match status" value="1"/>
</dbReference>
<dbReference type="GO" id="GO:0005737">
    <property type="term" value="C:cytoplasm"/>
    <property type="evidence" value="ECO:0007669"/>
    <property type="project" value="TreeGrafter"/>
</dbReference>
<gene>
    <name evidence="3" type="ORF">PANT1444_LOCUS1710</name>
</gene>
<dbReference type="GO" id="GO:0034599">
    <property type="term" value="P:cellular response to oxidative stress"/>
    <property type="evidence" value="ECO:0007669"/>
    <property type="project" value="TreeGrafter"/>
</dbReference>
<evidence type="ECO:0000256" key="1">
    <source>
        <dbReference type="SAM" id="SignalP"/>
    </source>
</evidence>
<dbReference type="InterPro" id="IPR036249">
    <property type="entry name" value="Thioredoxin-like_sf"/>
</dbReference>
<dbReference type="GO" id="GO:0015038">
    <property type="term" value="F:glutathione disulfide oxidoreductase activity"/>
    <property type="evidence" value="ECO:0007669"/>
    <property type="project" value="TreeGrafter"/>
</dbReference>
<sequence length="153" mass="16994">MTWALLGLLVGSSHALHVSHVPHRFTPRSTRCGAPLLTASPTNLEETISQTVSKDQVVIWSKSWCPYSAQVKALFDDMSQPWTAIELDERDDGEQLQVALLAMTQQRTVPNVFIAGRHLITKDLCDLRDTPQPARSAKLDKWLLEGPPPPTAM</sequence>
<keyword evidence="1" id="KW-0732">Signal</keyword>
<evidence type="ECO:0000259" key="2">
    <source>
        <dbReference type="Pfam" id="PF00462"/>
    </source>
</evidence>
<dbReference type="EMBL" id="HBEP01002995">
    <property type="protein sequence ID" value="CAD8469601.1"/>
    <property type="molecule type" value="Transcribed_RNA"/>
</dbReference>
<dbReference type="CDD" id="cd03419">
    <property type="entry name" value="GRX_GRXh_1_2_like"/>
    <property type="match status" value="1"/>
</dbReference>
<proteinExistence type="predicted"/>
<dbReference type="InterPro" id="IPR014025">
    <property type="entry name" value="Glutaredoxin_subgr"/>
</dbReference>
<dbReference type="PANTHER" id="PTHR45694">
    <property type="entry name" value="GLUTAREDOXIN 2"/>
    <property type="match status" value="1"/>
</dbReference>
<evidence type="ECO:0000313" key="3">
    <source>
        <dbReference type="EMBL" id="CAD8469601.1"/>
    </source>
</evidence>
<feature type="domain" description="Glutaredoxin" evidence="2">
    <location>
        <begin position="57"/>
        <end position="118"/>
    </location>
</feature>
<name>A0A7S0H714_9EUKA</name>
<dbReference type="SUPFAM" id="SSF52833">
    <property type="entry name" value="Thioredoxin-like"/>
    <property type="match status" value="1"/>
</dbReference>
<dbReference type="PANTHER" id="PTHR45694:SF18">
    <property type="entry name" value="GLUTAREDOXIN-1-RELATED"/>
    <property type="match status" value="1"/>
</dbReference>
<dbReference type="Gene3D" id="3.40.30.10">
    <property type="entry name" value="Glutaredoxin"/>
    <property type="match status" value="1"/>
</dbReference>
<protein>
    <recommendedName>
        <fullName evidence="2">Glutaredoxin domain-containing protein</fullName>
    </recommendedName>
</protein>
<feature type="chain" id="PRO_5030599799" description="Glutaredoxin domain-containing protein" evidence="1">
    <location>
        <begin position="16"/>
        <end position="153"/>
    </location>
</feature>
<accession>A0A7S0H714</accession>
<organism evidence="3">
    <name type="scientific">Phaeocystis antarctica</name>
    <dbReference type="NCBI Taxonomy" id="33657"/>
    <lineage>
        <taxon>Eukaryota</taxon>
        <taxon>Haptista</taxon>
        <taxon>Haptophyta</taxon>
        <taxon>Prymnesiophyceae</taxon>
        <taxon>Phaeocystales</taxon>
        <taxon>Phaeocystaceae</taxon>
        <taxon>Phaeocystis</taxon>
    </lineage>
</organism>
<dbReference type="Pfam" id="PF00462">
    <property type="entry name" value="Glutaredoxin"/>
    <property type="match status" value="1"/>
</dbReference>
<dbReference type="AlphaFoldDB" id="A0A7S0H714"/>
<reference evidence="3" key="1">
    <citation type="submission" date="2021-01" db="EMBL/GenBank/DDBJ databases">
        <authorList>
            <person name="Corre E."/>
            <person name="Pelletier E."/>
            <person name="Niang G."/>
            <person name="Scheremetjew M."/>
            <person name="Finn R."/>
            <person name="Kale V."/>
            <person name="Holt S."/>
            <person name="Cochrane G."/>
            <person name="Meng A."/>
            <person name="Brown T."/>
            <person name="Cohen L."/>
        </authorList>
    </citation>
    <scope>NUCLEOTIDE SEQUENCE</scope>
    <source>
        <strain evidence="3">CCMP1374</strain>
    </source>
</reference>